<reference evidence="6 7" key="1">
    <citation type="submission" date="2018-08" db="EMBL/GenBank/DDBJ databases">
        <title>A genome reference for cultivated species of the human gut microbiota.</title>
        <authorList>
            <person name="Zou Y."/>
            <person name="Xue W."/>
            <person name="Luo G."/>
        </authorList>
    </citation>
    <scope>NUCLEOTIDE SEQUENCE [LARGE SCALE GENOMIC DNA]</scope>
    <source>
        <strain evidence="6 7">AM34-3LB</strain>
    </source>
</reference>
<comment type="caution">
    <text evidence="6">The sequence shown here is derived from an EMBL/GenBank/DDBJ whole genome shotgun (WGS) entry which is preliminary data.</text>
</comment>
<feature type="binding site" evidence="4">
    <location>
        <begin position="144"/>
        <end position="152"/>
    </location>
    <ligand>
        <name>ATP</name>
        <dbReference type="ChEBI" id="CHEBI:30616"/>
    </ligand>
</feature>
<dbReference type="Pfam" id="PF01812">
    <property type="entry name" value="5-FTHF_cyc-lig"/>
    <property type="match status" value="1"/>
</dbReference>
<dbReference type="RefSeq" id="WP_118380699.1">
    <property type="nucleotide sequence ID" value="NZ_CABJFJ010000004.1"/>
</dbReference>
<keyword evidence="6" id="KW-0436">Ligase</keyword>
<dbReference type="Gene3D" id="3.40.50.10420">
    <property type="entry name" value="NagB/RpiA/CoA transferase-like"/>
    <property type="match status" value="1"/>
</dbReference>
<evidence type="ECO:0000313" key="7">
    <source>
        <dbReference type="Proteomes" id="UP000284621"/>
    </source>
</evidence>
<keyword evidence="5" id="KW-0460">Magnesium</keyword>
<comment type="catalytic activity">
    <reaction evidence="5">
        <text>(6S)-5-formyl-5,6,7,8-tetrahydrofolate + ATP = (6R)-5,10-methenyltetrahydrofolate + ADP + phosphate</text>
        <dbReference type="Rhea" id="RHEA:10488"/>
        <dbReference type="ChEBI" id="CHEBI:30616"/>
        <dbReference type="ChEBI" id="CHEBI:43474"/>
        <dbReference type="ChEBI" id="CHEBI:57455"/>
        <dbReference type="ChEBI" id="CHEBI:57457"/>
        <dbReference type="ChEBI" id="CHEBI:456216"/>
        <dbReference type="EC" id="6.3.3.2"/>
    </reaction>
</comment>
<dbReference type="PIRSF" id="PIRSF006806">
    <property type="entry name" value="FTHF_cligase"/>
    <property type="match status" value="1"/>
</dbReference>
<feature type="binding site" evidence="4">
    <location>
        <position position="64"/>
    </location>
    <ligand>
        <name>substrate</name>
    </ligand>
</feature>
<dbReference type="InterPro" id="IPR024185">
    <property type="entry name" value="FTHF_cligase-like_sf"/>
</dbReference>
<feature type="binding site" evidence="4">
    <location>
        <position position="69"/>
    </location>
    <ligand>
        <name>substrate</name>
    </ligand>
</feature>
<evidence type="ECO:0000256" key="1">
    <source>
        <dbReference type="ARBA" id="ARBA00010638"/>
    </source>
</evidence>
<evidence type="ECO:0000256" key="4">
    <source>
        <dbReference type="PIRSR" id="PIRSR006806-1"/>
    </source>
</evidence>
<keyword evidence="2 4" id="KW-0547">Nucleotide-binding</keyword>
<dbReference type="SUPFAM" id="SSF100950">
    <property type="entry name" value="NagB/RpiA/CoA transferase-like"/>
    <property type="match status" value="1"/>
</dbReference>
<protein>
    <recommendedName>
        <fullName evidence="5">5-formyltetrahydrofolate cyclo-ligase</fullName>
        <ecNumber evidence="5">6.3.3.2</ecNumber>
    </recommendedName>
</protein>
<dbReference type="GO" id="GO:0030272">
    <property type="term" value="F:5-formyltetrahydrofolate cyclo-ligase activity"/>
    <property type="evidence" value="ECO:0007669"/>
    <property type="project" value="UniProtKB-EC"/>
</dbReference>
<keyword evidence="5" id="KW-0479">Metal-binding</keyword>
<dbReference type="Proteomes" id="UP000284621">
    <property type="component" value="Unassembled WGS sequence"/>
</dbReference>
<evidence type="ECO:0000313" key="6">
    <source>
        <dbReference type="EMBL" id="RHC66379.1"/>
    </source>
</evidence>
<dbReference type="GO" id="GO:0035999">
    <property type="term" value="P:tetrahydrofolate interconversion"/>
    <property type="evidence" value="ECO:0007669"/>
    <property type="project" value="TreeGrafter"/>
</dbReference>
<dbReference type="InterPro" id="IPR037171">
    <property type="entry name" value="NagB/RpiA_transferase-like"/>
</dbReference>
<organism evidence="6 7">
    <name type="scientific">Anaerobutyricum hallii</name>
    <dbReference type="NCBI Taxonomy" id="39488"/>
    <lineage>
        <taxon>Bacteria</taxon>
        <taxon>Bacillati</taxon>
        <taxon>Bacillota</taxon>
        <taxon>Clostridia</taxon>
        <taxon>Lachnospirales</taxon>
        <taxon>Lachnospiraceae</taxon>
        <taxon>Anaerobutyricum</taxon>
    </lineage>
</organism>
<dbReference type="EMBL" id="QSID01000004">
    <property type="protein sequence ID" value="RHC66379.1"/>
    <property type="molecule type" value="Genomic_DNA"/>
</dbReference>
<dbReference type="InterPro" id="IPR002698">
    <property type="entry name" value="FTHF_cligase"/>
</dbReference>
<dbReference type="EC" id="6.3.3.2" evidence="5"/>
<gene>
    <name evidence="6" type="ORF">DW833_04365</name>
</gene>
<feature type="binding site" evidence="4">
    <location>
        <begin position="18"/>
        <end position="22"/>
    </location>
    <ligand>
        <name>ATP</name>
        <dbReference type="ChEBI" id="CHEBI:30616"/>
    </ligand>
</feature>
<comment type="similarity">
    <text evidence="1 5">Belongs to the 5-formyltetrahydrofolate cyclo-ligase family.</text>
</comment>
<sequence>MERSWIKTKMPEEALELKKNLRCDMKARRNALTDEEKKHAAANCLSKLKELPEFMNADWIYAYIACRNELETADIISWCLSYGKHVAVPKVQGEIMHFYEITALSDCVPGAFGILEPAGEEKDRITTPGFMLVPGLAFDKNGNRLGYGGGFYDKYLASHEEIITAALGYDFQIVEKVPSEPHDKKMDYLIY</sequence>
<comment type="cofactor">
    <cofactor evidence="5">
        <name>Mg(2+)</name>
        <dbReference type="ChEBI" id="CHEBI:18420"/>
    </cofactor>
</comment>
<dbReference type="NCBIfam" id="TIGR02727">
    <property type="entry name" value="MTHFS_bact"/>
    <property type="match status" value="1"/>
</dbReference>
<dbReference type="PANTHER" id="PTHR23407">
    <property type="entry name" value="ATPASE INHIBITOR/5-FORMYLTETRAHYDROFOLATE CYCLO-LIGASE"/>
    <property type="match status" value="1"/>
</dbReference>
<dbReference type="GO" id="GO:0005524">
    <property type="term" value="F:ATP binding"/>
    <property type="evidence" value="ECO:0007669"/>
    <property type="project" value="UniProtKB-KW"/>
</dbReference>
<dbReference type="AlphaFoldDB" id="A0A414B763"/>
<dbReference type="GO" id="GO:0009396">
    <property type="term" value="P:folic acid-containing compound biosynthetic process"/>
    <property type="evidence" value="ECO:0007669"/>
    <property type="project" value="TreeGrafter"/>
</dbReference>
<keyword evidence="3 4" id="KW-0067">ATP-binding</keyword>
<keyword evidence="7" id="KW-1185">Reference proteome</keyword>
<dbReference type="GO" id="GO:0046872">
    <property type="term" value="F:metal ion binding"/>
    <property type="evidence" value="ECO:0007669"/>
    <property type="project" value="UniProtKB-KW"/>
</dbReference>
<evidence type="ECO:0000256" key="3">
    <source>
        <dbReference type="ARBA" id="ARBA00022840"/>
    </source>
</evidence>
<evidence type="ECO:0000256" key="2">
    <source>
        <dbReference type="ARBA" id="ARBA00022741"/>
    </source>
</evidence>
<dbReference type="PANTHER" id="PTHR23407:SF1">
    <property type="entry name" value="5-FORMYLTETRAHYDROFOLATE CYCLO-LIGASE"/>
    <property type="match status" value="1"/>
</dbReference>
<evidence type="ECO:0000256" key="5">
    <source>
        <dbReference type="RuleBase" id="RU361279"/>
    </source>
</evidence>
<accession>A0A414B763</accession>
<name>A0A414B763_9FIRM</name>
<proteinExistence type="inferred from homology"/>